<organism evidence="2">
    <name type="scientific">Anopheles coluzzii</name>
    <name type="common">African malaria mosquito</name>
    <dbReference type="NCBI Taxonomy" id="1518534"/>
    <lineage>
        <taxon>Eukaryota</taxon>
        <taxon>Metazoa</taxon>
        <taxon>Ecdysozoa</taxon>
        <taxon>Arthropoda</taxon>
        <taxon>Hexapoda</taxon>
        <taxon>Insecta</taxon>
        <taxon>Pterygota</taxon>
        <taxon>Neoptera</taxon>
        <taxon>Endopterygota</taxon>
        <taxon>Diptera</taxon>
        <taxon>Nematocera</taxon>
        <taxon>Culicoidea</taxon>
        <taxon>Culicidae</taxon>
        <taxon>Anophelinae</taxon>
        <taxon>Anopheles</taxon>
    </lineage>
</organism>
<sequence length="120" mass="13189">MYGAQRCRRDRLSVNVSSIEPDRTGDQWGLAGISSARAQLHSLDADRAKAYNNNSSKQQVQTGTRKMKQRDTRSSEGHMNEHVRNTSAPAGAWFGSSTLESTNLTKSLPGEASGKWVMGY</sequence>
<name>A0A8W7PVC9_ANOCL</name>
<reference evidence="2" key="1">
    <citation type="submission" date="2022-08" db="UniProtKB">
        <authorList>
            <consortium name="EnsemblMetazoa"/>
        </authorList>
    </citation>
    <scope>IDENTIFICATION</scope>
</reference>
<dbReference type="EnsemblMetazoa" id="ACOM038555-RA">
    <property type="protein sequence ID" value="ACOM038555-PA.1"/>
    <property type="gene ID" value="ACOM038555"/>
</dbReference>
<evidence type="ECO:0000313" key="2">
    <source>
        <dbReference type="EnsemblMetazoa" id="ACOM038555-PA.1"/>
    </source>
</evidence>
<feature type="region of interest" description="Disordered" evidence="1">
    <location>
        <begin position="49"/>
        <end position="94"/>
    </location>
</feature>
<feature type="compositionally biased region" description="Polar residues" evidence="1">
    <location>
        <begin position="51"/>
        <end position="64"/>
    </location>
</feature>
<evidence type="ECO:0000256" key="1">
    <source>
        <dbReference type="SAM" id="MobiDB-lite"/>
    </source>
</evidence>
<dbReference type="Proteomes" id="UP000075882">
    <property type="component" value="Unassembled WGS sequence"/>
</dbReference>
<dbReference type="AlphaFoldDB" id="A0A8W7PVC9"/>
<protein>
    <submittedName>
        <fullName evidence="2">Uncharacterized protein</fullName>
    </submittedName>
</protein>
<feature type="compositionally biased region" description="Basic and acidic residues" evidence="1">
    <location>
        <begin position="69"/>
        <end position="84"/>
    </location>
</feature>
<accession>A0A8W7PVC9</accession>
<proteinExistence type="predicted"/>